<keyword evidence="3" id="KW-0808">Transferase</keyword>
<comment type="caution">
    <text evidence="5">The sequence shown here is derived from an EMBL/GenBank/DDBJ whole genome shotgun (WGS) entry which is preliminary data.</text>
</comment>
<evidence type="ECO:0000313" key="5">
    <source>
        <dbReference type="EMBL" id="KAJ7338303.1"/>
    </source>
</evidence>
<comment type="similarity">
    <text evidence="1">Belongs to the methyltransferase superfamily. NTM1 family.</text>
</comment>
<protein>
    <recommendedName>
        <fullName evidence="7">Methyltransferase like 11B</fullName>
    </recommendedName>
</protein>
<keyword evidence="6" id="KW-1185">Reference proteome</keyword>
<evidence type="ECO:0000256" key="1">
    <source>
        <dbReference type="ARBA" id="ARBA00009059"/>
    </source>
</evidence>
<dbReference type="FunFam" id="3.40.50.150:FF:000025">
    <property type="entry name" value="N-terminal Xaa-Pro-Lys N-methyltransferase 1"/>
    <property type="match status" value="1"/>
</dbReference>
<dbReference type="EMBL" id="JAPFRF010000003">
    <property type="protein sequence ID" value="KAJ7338303.1"/>
    <property type="molecule type" value="Genomic_DNA"/>
</dbReference>
<dbReference type="SUPFAM" id="SSF53335">
    <property type="entry name" value="S-adenosyl-L-methionine-dependent methyltransferases"/>
    <property type="match status" value="1"/>
</dbReference>
<sequence>MEFRGAHLAFKSRWKKTDEELCRHSMSFILHKAIRNDFFQSYLYLLEGLPLVKLYALTSEVINGEMQFYARAKNFYREVPASEEGMMGDFIELSNTDIESSREFLRNFVGGPGKAGTDFALDCGSGIGRVSKHVLLPMFKHVVLVDMMENFLSEAQNYLKGQENRVDMYYCCGLQEFTPTPQKYDVIWIQWVSGNLTDKDLLGFLIRCRNGLKENGIIILKDNVAREGCVLDLLDSSVLRDLNILSSLIEKSGLTILSQEKQEGFPEQCVPIWMIAMQKNPCPTKNGMM</sequence>
<dbReference type="AlphaFoldDB" id="A0A9Q1B528"/>
<name>A0A9Q1B528_9SAUR</name>
<keyword evidence="2" id="KW-0489">Methyltransferase</keyword>
<dbReference type="PANTHER" id="PTHR12753:SF2">
    <property type="entry name" value="N-TERMINAL XAA-PRO-LYS N-METHYLTRANSFERASE 2"/>
    <property type="match status" value="1"/>
</dbReference>
<dbReference type="Gene3D" id="3.40.50.150">
    <property type="entry name" value="Vaccinia Virus protein VP39"/>
    <property type="match status" value="1"/>
</dbReference>
<evidence type="ECO:0008006" key="7">
    <source>
        <dbReference type="Google" id="ProtNLM"/>
    </source>
</evidence>
<evidence type="ECO:0000256" key="4">
    <source>
        <dbReference type="ARBA" id="ARBA00022691"/>
    </source>
</evidence>
<dbReference type="CDD" id="cd02440">
    <property type="entry name" value="AdoMet_MTases"/>
    <property type="match status" value="1"/>
</dbReference>
<evidence type="ECO:0000256" key="2">
    <source>
        <dbReference type="ARBA" id="ARBA00022603"/>
    </source>
</evidence>
<evidence type="ECO:0000313" key="6">
    <source>
        <dbReference type="Proteomes" id="UP001142489"/>
    </source>
</evidence>
<dbReference type="PANTHER" id="PTHR12753">
    <property type="entry name" value="AD-003 - RELATED"/>
    <property type="match status" value="1"/>
</dbReference>
<dbReference type="InterPro" id="IPR029063">
    <property type="entry name" value="SAM-dependent_MTases_sf"/>
</dbReference>
<organism evidence="5 6">
    <name type="scientific">Phrynocephalus forsythii</name>
    <dbReference type="NCBI Taxonomy" id="171643"/>
    <lineage>
        <taxon>Eukaryota</taxon>
        <taxon>Metazoa</taxon>
        <taxon>Chordata</taxon>
        <taxon>Craniata</taxon>
        <taxon>Vertebrata</taxon>
        <taxon>Euteleostomi</taxon>
        <taxon>Lepidosauria</taxon>
        <taxon>Squamata</taxon>
        <taxon>Bifurcata</taxon>
        <taxon>Unidentata</taxon>
        <taxon>Episquamata</taxon>
        <taxon>Toxicofera</taxon>
        <taxon>Iguania</taxon>
        <taxon>Acrodonta</taxon>
        <taxon>Agamidae</taxon>
        <taxon>Agaminae</taxon>
        <taxon>Phrynocephalus</taxon>
    </lineage>
</organism>
<dbReference type="InterPro" id="IPR008576">
    <property type="entry name" value="MeTrfase_NTM1"/>
</dbReference>
<dbReference type="OrthoDB" id="1298661at2759"/>
<proteinExistence type="inferred from homology"/>
<dbReference type="Pfam" id="PF05891">
    <property type="entry name" value="Methyltransf_PK"/>
    <property type="match status" value="1"/>
</dbReference>
<dbReference type="GO" id="GO:0071885">
    <property type="term" value="F:N-terminal protein N-methyltransferase activity"/>
    <property type="evidence" value="ECO:0007669"/>
    <property type="project" value="TreeGrafter"/>
</dbReference>
<reference evidence="5" key="1">
    <citation type="journal article" date="2023" name="DNA Res.">
        <title>Chromosome-level genome assembly of Phrynocephalus forsythii using third-generation DNA sequencing and Hi-C analysis.</title>
        <authorList>
            <person name="Qi Y."/>
            <person name="Zhao W."/>
            <person name="Zhao Y."/>
            <person name="Niu C."/>
            <person name="Cao S."/>
            <person name="Zhang Y."/>
        </authorList>
    </citation>
    <scope>NUCLEOTIDE SEQUENCE</scope>
    <source>
        <tissue evidence="5">Muscle</tissue>
    </source>
</reference>
<dbReference type="GO" id="GO:0005737">
    <property type="term" value="C:cytoplasm"/>
    <property type="evidence" value="ECO:0007669"/>
    <property type="project" value="TreeGrafter"/>
</dbReference>
<dbReference type="GO" id="GO:0032259">
    <property type="term" value="P:methylation"/>
    <property type="evidence" value="ECO:0007669"/>
    <property type="project" value="UniProtKB-KW"/>
</dbReference>
<evidence type="ECO:0000256" key="3">
    <source>
        <dbReference type="ARBA" id="ARBA00022679"/>
    </source>
</evidence>
<keyword evidence="4" id="KW-0949">S-adenosyl-L-methionine</keyword>
<accession>A0A9Q1B528</accession>
<gene>
    <name evidence="5" type="ORF">JRQ81_011166</name>
</gene>
<dbReference type="Proteomes" id="UP001142489">
    <property type="component" value="Unassembled WGS sequence"/>
</dbReference>